<evidence type="ECO:0000313" key="2">
    <source>
        <dbReference type="EnsemblPlants" id="LPERR12G03300.1"/>
    </source>
</evidence>
<sequence>MMAEKNWLAVRASAAAAAAIVRRVVDDDDDDESSTRAVTSVHLGPAGAGCPRATATARRSPAGQPAVVQSAGAWVTGELRSRAS</sequence>
<dbReference type="Gramene" id="LPERR12G03300.1">
    <property type="protein sequence ID" value="LPERR12G03300.1"/>
    <property type="gene ID" value="LPERR12G03300"/>
</dbReference>
<proteinExistence type="predicted"/>
<organism evidence="2 3">
    <name type="scientific">Leersia perrieri</name>
    <dbReference type="NCBI Taxonomy" id="77586"/>
    <lineage>
        <taxon>Eukaryota</taxon>
        <taxon>Viridiplantae</taxon>
        <taxon>Streptophyta</taxon>
        <taxon>Embryophyta</taxon>
        <taxon>Tracheophyta</taxon>
        <taxon>Spermatophyta</taxon>
        <taxon>Magnoliopsida</taxon>
        <taxon>Liliopsida</taxon>
        <taxon>Poales</taxon>
        <taxon>Poaceae</taxon>
        <taxon>BOP clade</taxon>
        <taxon>Oryzoideae</taxon>
        <taxon>Oryzeae</taxon>
        <taxon>Oryzinae</taxon>
        <taxon>Leersia</taxon>
    </lineage>
</organism>
<feature type="region of interest" description="Disordered" evidence="1">
    <location>
        <begin position="25"/>
        <end position="70"/>
    </location>
</feature>
<dbReference type="HOGENOM" id="CLU_2530730_0_0_1"/>
<reference evidence="3" key="2">
    <citation type="submission" date="2013-12" db="EMBL/GenBank/DDBJ databases">
        <authorList>
            <person name="Yu Y."/>
            <person name="Lee S."/>
            <person name="de Baynast K."/>
            <person name="Wissotski M."/>
            <person name="Liu L."/>
            <person name="Talag J."/>
            <person name="Goicoechea J."/>
            <person name="Angelova A."/>
            <person name="Jetty R."/>
            <person name="Kudrna D."/>
            <person name="Golser W."/>
            <person name="Rivera L."/>
            <person name="Zhang J."/>
            <person name="Wing R."/>
        </authorList>
    </citation>
    <scope>NUCLEOTIDE SEQUENCE</scope>
</reference>
<dbReference type="Proteomes" id="UP000032180">
    <property type="component" value="Chromosome 12"/>
</dbReference>
<name>A0A0D9XX26_9ORYZ</name>
<keyword evidence="3" id="KW-1185">Reference proteome</keyword>
<protein>
    <submittedName>
        <fullName evidence="2">Uncharacterized protein</fullName>
    </submittedName>
</protein>
<reference evidence="2" key="3">
    <citation type="submission" date="2015-04" db="UniProtKB">
        <authorList>
            <consortium name="EnsemblPlants"/>
        </authorList>
    </citation>
    <scope>IDENTIFICATION</scope>
</reference>
<accession>A0A0D9XX26</accession>
<evidence type="ECO:0000313" key="3">
    <source>
        <dbReference type="Proteomes" id="UP000032180"/>
    </source>
</evidence>
<dbReference type="EnsemblPlants" id="LPERR12G03300.1">
    <property type="protein sequence ID" value="LPERR12G03300.1"/>
    <property type="gene ID" value="LPERR12G03300"/>
</dbReference>
<dbReference type="AlphaFoldDB" id="A0A0D9XX26"/>
<reference evidence="2 3" key="1">
    <citation type="submission" date="2012-08" db="EMBL/GenBank/DDBJ databases">
        <title>Oryza genome evolution.</title>
        <authorList>
            <person name="Wing R.A."/>
        </authorList>
    </citation>
    <scope>NUCLEOTIDE SEQUENCE</scope>
</reference>
<evidence type="ECO:0000256" key="1">
    <source>
        <dbReference type="SAM" id="MobiDB-lite"/>
    </source>
</evidence>